<evidence type="ECO:0000259" key="1">
    <source>
        <dbReference type="Pfam" id="PF13460"/>
    </source>
</evidence>
<name>A0A4R2NMA9_9FLAO</name>
<dbReference type="SUPFAM" id="SSF51735">
    <property type="entry name" value="NAD(P)-binding Rossmann-fold domains"/>
    <property type="match status" value="1"/>
</dbReference>
<evidence type="ECO:0000313" key="2">
    <source>
        <dbReference type="EMBL" id="TCP22632.1"/>
    </source>
</evidence>
<comment type="caution">
    <text evidence="2">The sequence shown here is derived from an EMBL/GenBank/DDBJ whole genome shotgun (WGS) entry which is preliminary data.</text>
</comment>
<dbReference type="GO" id="GO:0004029">
    <property type="term" value="F:aldehyde dehydrogenase (NAD+) activity"/>
    <property type="evidence" value="ECO:0007669"/>
    <property type="project" value="TreeGrafter"/>
</dbReference>
<dbReference type="InterPro" id="IPR051783">
    <property type="entry name" value="NAD(P)-dependent_oxidoreduct"/>
</dbReference>
<gene>
    <name evidence="2" type="ORF">EV195_11161</name>
</gene>
<proteinExistence type="predicted"/>
<evidence type="ECO:0000313" key="3">
    <source>
        <dbReference type="Proteomes" id="UP000294564"/>
    </source>
</evidence>
<dbReference type="PANTHER" id="PTHR48079">
    <property type="entry name" value="PROTEIN YEEZ"/>
    <property type="match status" value="1"/>
</dbReference>
<dbReference type="RefSeq" id="WP_132795832.1">
    <property type="nucleotide sequence ID" value="NZ_SLXM01000011.1"/>
</dbReference>
<dbReference type="Gene3D" id="3.40.50.720">
    <property type="entry name" value="NAD(P)-binding Rossmann-like Domain"/>
    <property type="match status" value="1"/>
</dbReference>
<dbReference type="OrthoDB" id="751203at2"/>
<dbReference type="Proteomes" id="UP000294564">
    <property type="component" value="Unassembled WGS sequence"/>
</dbReference>
<sequence>MKNNQRTYSILGCGWLGIPLAEYFIQNSITIKGSTRSEDKIEKLENLGINPFIIDIEDEITNNEFFDSEVLLVMITSKDTNAYKRLIHQIEKSSVKKVIFISSTSVYPRNNKTYTEEDETVKDFLLIDVEELFRKNENFTTTIIRFAGLYGGNRQPGNWFAEKEIPQPEGFVNMIHRDDCIQIINKLIEEDIFGETFNACANHHPTRKEFYIAARKKIGKPEPVFKTENELQFKKISPAKLINRLNYQFIHNNLLDLKE</sequence>
<dbReference type="Pfam" id="PF13460">
    <property type="entry name" value="NAD_binding_10"/>
    <property type="match status" value="1"/>
</dbReference>
<accession>A0A4R2NMA9</accession>
<dbReference type="AlphaFoldDB" id="A0A4R2NMA9"/>
<dbReference type="EMBL" id="SLXM01000011">
    <property type="protein sequence ID" value="TCP22632.1"/>
    <property type="molecule type" value="Genomic_DNA"/>
</dbReference>
<keyword evidence="3" id="KW-1185">Reference proteome</keyword>
<feature type="domain" description="NAD(P)-binding" evidence="1">
    <location>
        <begin position="14"/>
        <end position="188"/>
    </location>
</feature>
<dbReference type="InterPro" id="IPR016040">
    <property type="entry name" value="NAD(P)-bd_dom"/>
</dbReference>
<organism evidence="2 3">
    <name type="scientific">Tenacibaculum skagerrakense</name>
    <dbReference type="NCBI Taxonomy" id="186571"/>
    <lineage>
        <taxon>Bacteria</taxon>
        <taxon>Pseudomonadati</taxon>
        <taxon>Bacteroidota</taxon>
        <taxon>Flavobacteriia</taxon>
        <taxon>Flavobacteriales</taxon>
        <taxon>Flavobacteriaceae</taxon>
        <taxon>Tenacibaculum</taxon>
    </lineage>
</organism>
<protein>
    <submittedName>
        <fullName evidence="2">Nucleoside-diphosphate-sugar epimerase</fullName>
    </submittedName>
</protein>
<dbReference type="PANTHER" id="PTHR48079:SF6">
    <property type="entry name" value="NAD(P)-BINDING DOMAIN-CONTAINING PROTEIN-RELATED"/>
    <property type="match status" value="1"/>
</dbReference>
<dbReference type="InterPro" id="IPR036291">
    <property type="entry name" value="NAD(P)-bd_dom_sf"/>
</dbReference>
<dbReference type="GO" id="GO:0005737">
    <property type="term" value="C:cytoplasm"/>
    <property type="evidence" value="ECO:0007669"/>
    <property type="project" value="TreeGrafter"/>
</dbReference>
<reference evidence="2 3" key="1">
    <citation type="submission" date="2019-03" db="EMBL/GenBank/DDBJ databases">
        <title>Genomic Encyclopedia of Type Strains, Phase IV (KMG-IV): sequencing the most valuable type-strain genomes for metagenomic binning, comparative biology and taxonomic classification.</title>
        <authorList>
            <person name="Goeker M."/>
        </authorList>
    </citation>
    <scope>NUCLEOTIDE SEQUENCE [LARGE SCALE GENOMIC DNA]</scope>
    <source>
        <strain evidence="2 3">DSM 14836</strain>
    </source>
</reference>